<dbReference type="PROSITE" id="PS50960">
    <property type="entry name" value="HTH_PSQ"/>
    <property type="match status" value="1"/>
</dbReference>
<protein>
    <submittedName>
        <fullName evidence="7">Protein bric-a-brac 1-like</fullName>
    </submittedName>
</protein>
<feature type="compositionally biased region" description="Low complexity" evidence="4">
    <location>
        <begin position="555"/>
        <end position="567"/>
    </location>
</feature>
<feature type="compositionally biased region" description="Low complexity" evidence="4">
    <location>
        <begin position="21"/>
        <end position="34"/>
    </location>
</feature>
<reference evidence="7" key="1">
    <citation type="submission" date="2017-11" db="EMBL/GenBank/DDBJ databases">
        <title>The sensing device of the deep-sea amphipod.</title>
        <authorList>
            <person name="Kobayashi H."/>
            <person name="Nagahama T."/>
            <person name="Arai W."/>
            <person name="Sasagawa Y."/>
            <person name="Umeda M."/>
            <person name="Hayashi T."/>
            <person name="Nikaido I."/>
            <person name="Watanabe H."/>
            <person name="Oguri K."/>
            <person name="Kitazato H."/>
            <person name="Fujioka K."/>
            <person name="Kido Y."/>
            <person name="Takami H."/>
        </authorList>
    </citation>
    <scope>NUCLEOTIDE SEQUENCE</scope>
    <source>
        <tissue evidence="7">Whole body</tissue>
    </source>
</reference>
<feature type="region of interest" description="Disordered" evidence="4">
    <location>
        <begin position="1"/>
        <end position="80"/>
    </location>
</feature>
<dbReference type="SUPFAM" id="SSF46689">
    <property type="entry name" value="Homeodomain-like"/>
    <property type="match status" value="1"/>
</dbReference>
<feature type="DNA-binding region" description="H-T-H motif" evidence="3">
    <location>
        <begin position="473"/>
        <end position="493"/>
    </location>
</feature>
<feature type="compositionally biased region" description="Basic and acidic residues" evidence="4">
    <location>
        <begin position="249"/>
        <end position="258"/>
    </location>
</feature>
<dbReference type="InterPro" id="IPR051095">
    <property type="entry name" value="Dros_DevTransReg"/>
</dbReference>
<sequence>MSSAPSSPEPAVDLAPPTTPSPTSSASSTTTTSTLNNIPNNVSASTTPTNIIINNNNTTSTNHNTTNTSSGSSTINNGANIGSSSLKTSTTNSITGDDSQQFCLRWNNYQSNLLQVFEQLLKSESFVDVTLSCDDRSIKAHRMVLSACSPYFQSILKETDCSHPVIILQGVKWYELKGVVDFMYRGEINVSQDQLAGLLKTAESLKVRGLAEVGDGEEAEAVITSPSPRVRMQSFGSSEEVPRKRRRHASGDEELMRHDRNRSRSVSPPSQSSPLMAMEFLDTALDPILCHANMSRSSVSSQASSIGNGLPSAASPTALATSLSNLAAHLPQAMPPPPGHHMHGQLPPHLAHLPPLSPLSPLLNIPHPMARHHPPPEEFEIRPGIAEMIREEERRRRDLPDMAKFLESSHHWIGTSMADTYQAQVQAAWQKSWNQTQSLLQNLRFRERGPLKSWRPETMADAIHAVLKEGLSLSQAARKYDIPYPTFVLYANRVHNLLGPSNEPGDLRPKGRGRPQRILLGSWPEDQIKVVIRAVVFRDTSVFKDQEHKARLEQNKQNAAAAKAQMKMIKTEAPAQNTSGTTPGPASGPLSHMGSFKPGTPTSAATPDSSRSASTPNAFPRPPSQGPSPLGIPPNHMNLIPPQHGPLNRGPMPPHGMNPLCPPLHGLSPVDSKPLIAQLNQHGTNTNSQSIDGSQFEGINTNQENSSSSLQHSPHQSPAVSTPLPPPLSSPATPDTAVSLPPPSPSVVTPSPVSGAIPATSESPPAKSSVPSPRPSPPTDSPRCSPSDQSNMPPPYKGMQPAVPNGPCINGTSPNGNGQLMPQTLPFQQHLLQQQMMGGLIPGALPPNMAPPTNHTRMPHIPTPPYPGYMGPPIPPHTGQPRGIGHEESPEALLFNKIVGGAQFPPMSPRPFFQQEPNSQGPRNPAMMFHRDQSIDSIKSEPEPILN</sequence>
<feature type="compositionally biased region" description="Low complexity" evidence="4">
    <location>
        <begin position="706"/>
        <end position="722"/>
    </location>
</feature>
<feature type="region of interest" description="Disordered" evidence="4">
    <location>
        <begin position="682"/>
        <end position="820"/>
    </location>
</feature>
<dbReference type="EMBL" id="IACT01004786">
    <property type="protein sequence ID" value="LAC23964.1"/>
    <property type="molecule type" value="mRNA"/>
</dbReference>
<evidence type="ECO:0000256" key="1">
    <source>
        <dbReference type="ARBA" id="ARBA00004123"/>
    </source>
</evidence>
<feature type="compositionally biased region" description="Polar residues" evidence="4">
    <location>
        <begin position="574"/>
        <end position="584"/>
    </location>
</feature>
<feature type="region of interest" description="Disordered" evidence="4">
    <location>
        <begin position="908"/>
        <end position="947"/>
    </location>
</feature>
<feature type="compositionally biased region" description="Low complexity" evidence="4">
    <location>
        <begin position="761"/>
        <end position="771"/>
    </location>
</feature>
<dbReference type="InterPro" id="IPR007889">
    <property type="entry name" value="HTH_Psq"/>
</dbReference>
<keyword evidence="3" id="KW-0238">DNA-binding</keyword>
<dbReference type="PANTHER" id="PTHR23110">
    <property type="entry name" value="BTB DOMAIN TRANSCRIPTION FACTOR"/>
    <property type="match status" value="1"/>
</dbReference>
<comment type="subcellular location">
    <subcellularLocation>
        <location evidence="1 3">Nucleus</location>
    </subcellularLocation>
</comment>
<dbReference type="InterPro" id="IPR011333">
    <property type="entry name" value="SKP1/BTB/POZ_sf"/>
</dbReference>
<name>A0A6A7G0H3_9CRUS</name>
<feature type="compositionally biased region" description="Low complexity" evidence="4">
    <location>
        <begin position="43"/>
        <end position="80"/>
    </location>
</feature>
<dbReference type="PANTHER" id="PTHR23110:SF109">
    <property type="entry name" value="FI07618P-RELATED"/>
    <property type="match status" value="1"/>
</dbReference>
<dbReference type="PROSITE" id="PS50097">
    <property type="entry name" value="BTB"/>
    <property type="match status" value="1"/>
</dbReference>
<feature type="region of interest" description="Disordered" evidence="4">
    <location>
        <begin position="218"/>
        <end position="274"/>
    </location>
</feature>
<dbReference type="Pfam" id="PF00651">
    <property type="entry name" value="BTB"/>
    <property type="match status" value="1"/>
</dbReference>
<feature type="region of interest" description="Disordered" evidence="4">
    <location>
        <begin position="572"/>
        <end position="666"/>
    </location>
</feature>
<evidence type="ECO:0000256" key="4">
    <source>
        <dbReference type="SAM" id="MobiDB-lite"/>
    </source>
</evidence>
<accession>A0A6A7G0H3</accession>
<evidence type="ECO:0000259" key="5">
    <source>
        <dbReference type="PROSITE" id="PS50097"/>
    </source>
</evidence>
<dbReference type="CDD" id="cd18315">
    <property type="entry name" value="BTB_POZ_BAB-like"/>
    <property type="match status" value="1"/>
</dbReference>
<dbReference type="SMART" id="SM00225">
    <property type="entry name" value="BTB"/>
    <property type="match status" value="1"/>
</dbReference>
<proteinExistence type="evidence at transcript level"/>
<dbReference type="Gene3D" id="3.30.710.10">
    <property type="entry name" value="Potassium Channel Kv1.1, Chain A"/>
    <property type="match status" value="1"/>
</dbReference>
<dbReference type="Pfam" id="PF05225">
    <property type="entry name" value="HTH_psq"/>
    <property type="match status" value="1"/>
</dbReference>
<organism evidence="7">
    <name type="scientific">Hirondellea gigas</name>
    <dbReference type="NCBI Taxonomy" id="1518452"/>
    <lineage>
        <taxon>Eukaryota</taxon>
        <taxon>Metazoa</taxon>
        <taxon>Ecdysozoa</taxon>
        <taxon>Arthropoda</taxon>
        <taxon>Crustacea</taxon>
        <taxon>Multicrustacea</taxon>
        <taxon>Malacostraca</taxon>
        <taxon>Eumalacostraca</taxon>
        <taxon>Peracarida</taxon>
        <taxon>Amphipoda</taxon>
        <taxon>Amphilochidea</taxon>
        <taxon>Lysianassida</taxon>
        <taxon>Lysianassidira</taxon>
        <taxon>Lysianassoidea</taxon>
        <taxon>Lysianassidae</taxon>
        <taxon>Hirondellea</taxon>
    </lineage>
</organism>
<evidence type="ECO:0000313" key="7">
    <source>
        <dbReference type="EMBL" id="LAC23964.1"/>
    </source>
</evidence>
<feature type="compositionally biased region" description="Pro residues" evidence="4">
    <location>
        <begin position="619"/>
        <end position="632"/>
    </location>
</feature>
<feature type="region of interest" description="Disordered" evidence="4">
    <location>
        <begin position="329"/>
        <end position="353"/>
    </location>
</feature>
<dbReference type="SUPFAM" id="SSF54695">
    <property type="entry name" value="POZ domain"/>
    <property type="match status" value="1"/>
</dbReference>
<feature type="compositionally biased region" description="Polar residues" evidence="4">
    <location>
        <begin position="682"/>
        <end position="705"/>
    </location>
</feature>
<feature type="compositionally biased region" description="Pro residues" evidence="4">
    <location>
        <begin position="651"/>
        <end position="662"/>
    </location>
</feature>
<evidence type="ECO:0000256" key="3">
    <source>
        <dbReference type="PROSITE-ProRule" id="PRU00320"/>
    </source>
</evidence>
<feature type="compositionally biased region" description="Low complexity" evidence="4">
    <location>
        <begin position="344"/>
        <end position="353"/>
    </location>
</feature>
<dbReference type="GO" id="GO:0003677">
    <property type="term" value="F:DNA binding"/>
    <property type="evidence" value="ECO:0007669"/>
    <property type="project" value="UniProtKB-UniRule"/>
</dbReference>
<feature type="domain" description="HTH psq-type" evidence="6">
    <location>
        <begin position="445"/>
        <end position="497"/>
    </location>
</feature>
<keyword evidence="2 3" id="KW-0539">Nucleus</keyword>
<dbReference type="GO" id="GO:0005634">
    <property type="term" value="C:nucleus"/>
    <property type="evidence" value="ECO:0007669"/>
    <property type="project" value="UniProtKB-SubCell"/>
</dbReference>
<feature type="domain" description="BTB" evidence="5">
    <location>
        <begin position="127"/>
        <end position="192"/>
    </location>
</feature>
<feature type="compositionally biased region" description="Low complexity" evidence="4">
    <location>
        <begin position="264"/>
        <end position="274"/>
    </location>
</feature>
<dbReference type="InterPro" id="IPR009057">
    <property type="entry name" value="Homeodomain-like_sf"/>
</dbReference>
<evidence type="ECO:0000256" key="2">
    <source>
        <dbReference type="ARBA" id="ARBA00023242"/>
    </source>
</evidence>
<feature type="compositionally biased region" description="Basic and acidic residues" evidence="4">
    <location>
        <begin position="929"/>
        <end position="947"/>
    </location>
</feature>
<feature type="region of interest" description="Disordered" evidence="4">
    <location>
        <begin position="548"/>
        <end position="567"/>
    </location>
</feature>
<feature type="compositionally biased region" description="Polar residues" evidence="4">
    <location>
        <begin position="810"/>
        <end position="820"/>
    </location>
</feature>
<dbReference type="AlphaFoldDB" id="A0A6A7G0H3"/>
<dbReference type="GO" id="GO:0006357">
    <property type="term" value="P:regulation of transcription by RNA polymerase II"/>
    <property type="evidence" value="ECO:0007669"/>
    <property type="project" value="TreeGrafter"/>
</dbReference>
<evidence type="ECO:0000259" key="6">
    <source>
        <dbReference type="PROSITE" id="PS50960"/>
    </source>
</evidence>
<feature type="compositionally biased region" description="Polar residues" evidence="4">
    <location>
        <begin position="600"/>
        <end position="617"/>
    </location>
</feature>
<dbReference type="InterPro" id="IPR000210">
    <property type="entry name" value="BTB/POZ_dom"/>
</dbReference>